<dbReference type="Proteomes" id="UP001304298">
    <property type="component" value="Unassembled WGS sequence"/>
</dbReference>
<evidence type="ECO:0000256" key="4">
    <source>
        <dbReference type="ARBA" id="ARBA00022670"/>
    </source>
</evidence>
<comment type="cofactor">
    <cofactor evidence="1">
        <name>Zn(2+)</name>
        <dbReference type="ChEBI" id="CHEBI:29105"/>
    </cofactor>
</comment>
<dbReference type="RefSeq" id="WP_323330791.1">
    <property type="nucleotide sequence ID" value="NZ_JAYFSI010000006.1"/>
</dbReference>
<dbReference type="PANTHER" id="PTHR13062">
    <property type="entry name" value="COLLAGENASE"/>
    <property type="match status" value="1"/>
</dbReference>
<dbReference type="Pfam" id="PF01752">
    <property type="entry name" value="Peptidase_M9"/>
    <property type="match status" value="1"/>
</dbReference>
<dbReference type="EMBL" id="JAYFSI010000006">
    <property type="protein sequence ID" value="MEA5363035.1"/>
    <property type="molecule type" value="Genomic_DNA"/>
</dbReference>
<keyword evidence="5" id="KW-0479">Metal-binding</keyword>
<keyword evidence="8" id="KW-0862">Zinc</keyword>
<keyword evidence="4" id="KW-0645">Protease</keyword>
<comment type="caution">
    <text evidence="11">The sequence shown here is derived from an EMBL/GenBank/DDBJ whole genome shotgun (WGS) entry which is preliminary data.</text>
</comment>
<keyword evidence="12" id="KW-1185">Reference proteome</keyword>
<keyword evidence="9" id="KW-0482">Metalloprotease</keyword>
<evidence type="ECO:0000256" key="8">
    <source>
        <dbReference type="ARBA" id="ARBA00022833"/>
    </source>
</evidence>
<name>A0ABU5RB18_9PSEU</name>
<keyword evidence="6 10" id="KW-0732">Signal</keyword>
<proteinExistence type="predicted"/>
<organism evidence="11 12">
    <name type="scientific">Amycolatopsis heterodermiae</name>
    <dbReference type="NCBI Taxonomy" id="3110235"/>
    <lineage>
        <taxon>Bacteria</taxon>
        <taxon>Bacillati</taxon>
        <taxon>Actinomycetota</taxon>
        <taxon>Actinomycetes</taxon>
        <taxon>Pseudonocardiales</taxon>
        <taxon>Pseudonocardiaceae</taxon>
        <taxon>Amycolatopsis</taxon>
    </lineage>
</organism>
<dbReference type="Gene3D" id="1.10.390.20">
    <property type="match status" value="1"/>
</dbReference>
<comment type="subcellular location">
    <subcellularLocation>
        <location evidence="2">Secreted</location>
    </subcellularLocation>
</comment>
<feature type="chain" id="PRO_5045136579" evidence="10">
    <location>
        <begin position="35"/>
        <end position="314"/>
    </location>
</feature>
<sequence length="314" mass="34529">MYDSPFRRGLKRFAVPVLGVCATLALVTVPPASALSSHPGTPAGTAVHPFGPGGDVATANAPAKPAADVLPVTRSCSATLRIRAQRMTAAQLSSTCSSLTGQDAYFHRLVKDTGPVAGDRNTSLEVDVFDSRADYQYYAPSMFGISTDNGGVYLEGDPSAAGNQARFVAYRDDSKTAFEIKNLNHEYTHYLDGRFDLYGDYQANTSTPTQWWIEGLAEYVSYGYRQVFYGQAATEAGKRTYPLSTLFDNGPGNDQTRTYVWGYLAVWYLAENHPADVATVLGYYRTGAWTAARTFLKQTIGTRYDTDWYRWLLT</sequence>
<keyword evidence="3" id="KW-0964">Secreted</keyword>
<accession>A0ABU5RB18</accession>
<evidence type="ECO:0000256" key="3">
    <source>
        <dbReference type="ARBA" id="ARBA00022525"/>
    </source>
</evidence>
<evidence type="ECO:0000313" key="11">
    <source>
        <dbReference type="EMBL" id="MEA5363035.1"/>
    </source>
</evidence>
<dbReference type="GO" id="GO:0004222">
    <property type="term" value="F:metalloendopeptidase activity"/>
    <property type="evidence" value="ECO:0007669"/>
    <property type="project" value="UniProtKB-EC"/>
</dbReference>
<evidence type="ECO:0000256" key="1">
    <source>
        <dbReference type="ARBA" id="ARBA00001947"/>
    </source>
</evidence>
<evidence type="ECO:0000256" key="10">
    <source>
        <dbReference type="SAM" id="SignalP"/>
    </source>
</evidence>
<dbReference type="PRINTS" id="PR00931">
    <property type="entry name" value="MICOLLPTASE"/>
</dbReference>
<dbReference type="InterPro" id="IPR002169">
    <property type="entry name" value="Peptidase_M9A/M9B"/>
</dbReference>
<evidence type="ECO:0000256" key="5">
    <source>
        <dbReference type="ARBA" id="ARBA00022723"/>
    </source>
</evidence>
<dbReference type="EC" id="3.4.24.3" evidence="11"/>
<evidence type="ECO:0000256" key="6">
    <source>
        <dbReference type="ARBA" id="ARBA00022729"/>
    </source>
</evidence>
<keyword evidence="7 11" id="KW-0378">Hydrolase</keyword>
<protein>
    <submittedName>
        <fullName evidence="11">Collagenase</fullName>
        <ecNumber evidence="11">3.4.24.3</ecNumber>
    </submittedName>
</protein>
<evidence type="ECO:0000256" key="7">
    <source>
        <dbReference type="ARBA" id="ARBA00022801"/>
    </source>
</evidence>
<dbReference type="Gene3D" id="3.40.30.160">
    <property type="entry name" value="Collagenase ColT, N-terminal domain"/>
    <property type="match status" value="1"/>
</dbReference>
<feature type="signal peptide" evidence="10">
    <location>
        <begin position="1"/>
        <end position="34"/>
    </location>
</feature>
<evidence type="ECO:0000256" key="2">
    <source>
        <dbReference type="ARBA" id="ARBA00004613"/>
    </source>
</evidence>
<gene>
    <name evidence="11" type="ORF">VA596_26125</name>
</gene>
<reference evidence="11 12" key="1">
    <citation type="submission" date="2023-12" db="EMBL/GenBank/DDBJ databases">
        <title>Amycolatopsis sp. V23-08.</title>
        <authorList>
            <person name="Somphong A."/>
        </authorList>
    </citation>
    <scope>NUCLEOTIDE SEQUENCE [LARGE SCALE GENOMIC DNA]</scope>
    <source>
        <strain evidence="11 12">V23-08</strain>
    </source>
</reference>
<dbReference type="PANTHER" id="PTHR13062:SF9">
    <property type="entry name" value="MICROBIAL COLLAGENASE"/>
    <property type="match status" value="1"/>
</dbReference>
<evidence type="ECO:0000256" key="9">
    <source>
        <dbReference type="ARBA" id="ARBA00023049"/>
    </source>
</evidence>
<evidence type="ECO:0000313" key="12">
    <source>
        <dbReference type="Proteomes" id="UP001304298"/>
    </source>
</evidence>